<evidence type="ECO:0000313" key="3">
    <source>
        <dbReference type="Proteomes" id="UP000245680"/>
    </source>
</evidence>
<evidence type="ECO:0000256" key="1">
    <source>
        <dbReference type="SAM" id="Phobius"/>
    </source>
</evidence>
<keyword evidence="1" id="KW-0812">Transmembrane</keyword>
<keyword evidence="3" id="KW-1185">Reference proteome</keyword>
<dbReference type="OrthoDB" id="9777774at2"/>
<dbReference type="EMBL" id="QGKU01000016">
    <property type="protein sequence ID" value="PWR03794.1"/>
    <property type="molecule type" value="Genomic_DNA"/>
</dbReference>
<proteinExistence type="predicted"/>
<reference evidence="2 3" key="1">
    <citation type="submission" date="2018-05" db="EMBL/GenBank/DDBJ databases">
        <title>Rhodobacteraceae gen. nov., sp. nov. isolated from sea water.</title>
        <authorList>
            <person name="Ren Y."/>
        </authorList>
    </citation>
    <scope>NUCLEOTIDE SEQUENCE [LARGE SCALE GENOMIC DNA]</scope>
    <source>
        <strain evidence="2 3">TG-679</strain>
    </source>
</reference>
<dbReference type="RefSeq" id="WP_109810566.1">
    <property type="nucleotide sequence ID" value="NZ_QGKU01000016.1"/>
</dbReference>
<organism evidence="2 3">
    <name type="scientific">Meridianimarinicoccus roseus</name>
    <dbReference type="NCBI Taxonomy" id="2072018"/>
    <lineage>
        <taxon>Bacteria</taxon>
        <taxon>Pseudomonadati</taxon>
        <taxon>Pseudomonadota</taxon>
        <taxon>Alphaproteobacteria</taxon>
        <taxon>Rhodobacterales</taxon>
        <taxon>Paracoccaceae</taxon>
        <taxon>Meridianimarinicoccus</taxon>
    </lineage>
</organism>
<keyword evidence="1" id="KW-0472">Membrane</keyword>
<accession>A0A2V2LJY3</accession>
<comment type="caution">
    <text evidence="2">The sequence shown here is derived from an EMBL/GenBank/DDBJ whole genome shotgun (WGS) entry which is preliminary data.</text>
</comment>
<gene>
    <name evidence="2" type="ORF">DKT77_04610</name>
</gene>
<name>A0A2V2LJY3_9RHOB</name>
<dbReference type="AlphaFoldDB" id="A0A2V2LJY3"/>
<keyword evidence="1" id="KW-1133">Transmembrane helix</keyword>
<protein>
    <submittedName>
        <fullName evidence="2">Uncharacterized protein</fullName>
    </submittedName>
</protein>
<dbReference type="Proteomes" id="UP000245680">
    <property type="component" value="Unassembled WGS sequence"/>
</dbReference>
<sequence>MGLLIDEGMAPGAVWALARTPVFALYIALSLTGAFAAGITIQVWSFSWTPFPLTFPRGRTPLIAPARTRTPRDSVTGLR</sequence>
<evidence type="ECO:0000313" key="2">
    <source>
        <dbReference type="EMBL" id="PWR03794.1"/>
    </source>
</evidence>
<feature type="transmembrane region" description="Helical" evidence="1">
    <location>
        <begin position="23"/>
        <end position="44"/>
    </location>
</feature>